<proteinExistence type="predicted"/>
<evidence type="ECO:0000313" key="2">
    <source>
        <dbReference type="EMBL" id="GLB67903.1"/>
    </source>
</evidence>
<dbReference type="RefSeq" id="WP_264796013.1">
    <property type="nucleotide sequence ID" value="NZ_BRVS01000009.1"/>
</dbReference>
<evidence type="ECO:0008006" key="4">
    <source>
        <dbReference type="Google" id="ProtNLM"/>
    </source>
</evidence>
<evidence type="ECO:0000313" key="3">
    <source>
        <dbReference type="Proteomes" id="UP001209654"/>
    </source>
</evidence>
<dbReference type="EMBL" id="BRVS01000009">
    <property type="protein sequence ID" value="GLB67903.1"/>
    <property type="molecule type" value="Genomic_DNA"/>
</dbReference>
<protein>
    <recommendedName>
        <fullName evidence="4">Camelysin metallo-endopeptidase</fullName>
    </recommendedName>
</protein>
<evidence type="ECO:0000256" key="1">
    <source>
        <dbReference type="SAM" id="SignalP"/>
    </source>
</evidence>
<reference evidence="2 3" key="1">
    <citation type="journal article" date="2023" name="Int. J. Syst. Evol. Microbiol.">
        <title>Arthrobacter mangrovi sp. nov., an actinobacterium isolated from the rhizosphere of a mangrove.</title>
        <authorList>
            <person name="Hamada M."/>
            <person name="Saitou S."/>
            <person name="Enomoto N."/>
            <person name="Nanri K."/>
            <person name="Hidaka K."/>
            <person name="Miura T."/>
            <person name="Tamura T."/>
        </authorList>
    </citation>
    <scope>NUCLEOTIDE SEQUENCE [LARGE SCALE GENOMIC DNA]</scope>
    <source>
        <strain evidence="2 3">NBRC 112813</strain>
    </source>
</reference>
<feature type="chain" id="PRO_5046302939" description="Camelysin metallo-endopeptidase" evidence="1">
    <location>
        <begin position="27"/>
        <end position="203"/>
    </location>
</feature>
<dbReference type="Pfam" id="PF12389">
    <property type="entry name" value="Peptidase_M73"/>
    <property type="match status" value="1"/>
</dbReference>
<gene>
    <name evidence="2" type="ORF">AHIS1636_23430</name>
</gene>
<feature type="signal peptide" evidence="1">
    <location>
        <begin position="1"/>
        <end position="26"/>
    </location>
</feature>
<name>A0ABQ5MVD5_9MICC</name>
<dbReference type="InterPro" id="IPR022121">
    <property type="entry name" value="Peptidase_M73_camelysin"/>
</dbReference>
<comment type="caution">
    <text evidence="2">The sequence shown here is derived from an EMBL/GenBank/DDBJ whole genome shotgun (WGS) entry which is preliminary data.</text>
</comment>
<sequence length="203" mass="20157">MGISMKTTSGKLLASAALVATAAAVAGLGTFGEFSGSTNASTDVGTGKVNISLANGAQSGWQVGAAGLLPGDSMQRVATVTNDGTSDLGGLYLTTSASTQNALVDGTANGLQMTIDRCSTSWSGTNSGGYTCADGGTVTSVVVPGAVVRKGVDLGQLAALTHNNSDNLRLTLSLPKDADDTFEGLGNNLTFAFTATQKAGSLK</sequence>
<keyword evidence="1" id="KW-0732">Signal</keyword>
<dbReference type="Proteomes" id="UP001209654">
    <property type="component" value="Unassembled WGS sequence"/>
</dbReference>
<organism evidence="2 3">
    <name type="scientific">Arthrobacter mangrovi</name>
    <dbReference type="NCBI Taxonomy" id="2966350"/>
    <lineage>
        <taxon>Bacteria</taxon>
        <taxon>Bacillati</taxon>
        <taxon>Actinomycetota</taxon>
        <taxon>Actinomycetes</taxon>
        <taxon>Micrococcales</taxon>
        <taxon>Micrococcaceae</taxon>
        <taxon>Arthrobacter</taxon>
    </lineage>
</organism>
<keyword evidence="3" id="KW-1185">Reference proteome</keyword>
<accession>A0ABQ5MVD5</accession>